<name>A0A448KB62_9ACTO</name>
<feature type="region of interest" description="Disordered" evidence="1">
    <location>
        <begin position="1"/>
        <end position="20"/>
    </location>
</feature>
<sequence>MTTTAPAAQSFTHHSRARVPTDRPARYGKQLASHMGRKITTSWDEQTSTGTLIFDREGPVVGVVTMSCDDGALLLELSADEEHLASLEQIIGIHLARFGAREALAVTWTRPDGEGSTQGPLSPEDLERRRPGS</sequence>
<dbReference type="EMBL" id="LR134363">
    <property type="protein sequence ID" value="VEG74165.1"/>
    <property type="molecule type" value="Genomic_DNA"/>
</dbReference>
<evidence type="ECO:0000256" key="1">
    <source>
        <dbReference type="SAM" id="MobiDB-lite"/>
    </source>
</evidence>
<accession>A0A448KB62</accession>
<evidence type="ECO:0000313" key="3">
    <source>
        <dbReference type="Proteomes" id="UP000276899"/>
    </source>
</evidence>
<feature type="region of interest" description="Disordered" evidence="1">
    <location>
        <begin position="109"/>
        <end position="133"/>
    </location>
</feature>
<dbReference type="KEGG" id="asla:NCTC11923_00786"/>
<reference evidence="2 3" key="1">
    <citation type="submission" date="2018-12" db="EMBL/GenBank/DDBJ databases">
        <authorList>
            <consortium name="Pathogen Informatics"/>
        </authorList>
    </citation>
    <scope>NUCLEOTIDE SEQUENCE [LARGE SCALE GENOMIC DNA]</scope>
    <source>
        <strain evidence="2 3">NCTC11923</strain>
    </source>
</reference>
<evidence type="ECO:0000313" key="2">
    <source>
        <dbReference type="EMBL" id="VEG74165.1"/>
    </source>
</evidence>
<gene>
    <name evidence="2" type="ORF">NCTC11923_00786</name>
</gene>
<dbReference type="Pfam" id="PF09981">
    <property type="entry name" value="DUF2218"/>
    <property type="match status" value="1"/>
</dbReference>
<dbReference type="STRING" id="1278298.GCA_000428685_00307"/>
<dbReference type="InterPro" id="IPR014543">
    <property type="entry name" value="UCP028291"/>
</dbReference>
<organism evidence="2 3">
    <name type="scientific">Actinomyces slackii</name>
    <dbReference type="NCBI Taxonomy" id="52774"/>
    <lineage>
        <taxon>Bacteria</taxon>
        <taxon>Bacillati</taxon>
        <taxon>Actinomycetota</taxon>
        <taxon>Actinomycetes</taxon>
        <taxon>Actinomycetales</taxon>
        <taxon>Actinomycetaceae</taxon>
        <taxon>Actinomyces</taxon>
    </lineage>
</organism>
<dbReference type="Gene3D" id="3.30.310.50">
    <property type="entry name" value="Alpha-D-phosphohexomutase, C-terminal domain"/>
    <property type="match status" value="1"/>
</dbReference>
<keyword evidence="3" id="KW-1185">Reference proteome</keyword>
<protein>
    <submittedName>
        <fullName evidence="2">Uncharacterized protein conserved in bacteria (DUF2218)</fullName>
    </submittedName>
</protein>
<dbReference type="AlphaFoldDB" id="A0A448KB62"/>
<dbReference type="RefSeq" id="WP_026426442.1">
    <property type="nucleotide sequence ID" value="NZ_CBCRWE010000020.1"/>
</dbReference>
<feature type="compositionally biased region" description="Polar residues" evidence="1">
    <location>
        <begin position="1"/>
        <end position="12"/>
    </location>
</feature>
<proteinExistence type="predicted"/>
<dbReference type="Proteomes" id="UP000276899">
    <property type="component" value="Chromosome"/>
</dbReference>